<dbReference type="InterPro" id="IPR051324">
    <property type="entry name" value="Stress/Tellurium_Resist"/>
</dbReference>
<dbReference type="AlphaFoldDB" id="A0A1R4HFE0"/>
<dbReference type="EMBL" id="FUKI01000135">
    <property type="protein sequence ID" value="SJM94731.1"/>
    <property type="molecule type" value="Genomic_DNA"/>
</dbReference>
<dbReference type="CDD" id="cd06974">
    <property type="entry name" value="TerD_like"/>
    <property type="match status" value="1"/>
</dbReference>
<dbReference type="Gene3D" id="3.40.50.410">
    <property type="entry name" value="von Willebrand factor, type A domain"/>
    <property type="match status" value="1"/>
</dbReference>
<evidence type="ECO:0000256" key="1">
    <source>
        <dbReference type="ARBA" id="ARBA00022686"/>
    </source>
</evidence>
<dbReference type="PANTHER" id="PTHR32097">
    <property type="entry name" value="CAMP-BINDING PROTEIN 1-RELATED"/>
    <property type="match status" value="1"/>
</dbReference>
<reference evidence="4" key="1">
    <citation type="submission" date="2017-02" db="EMBL/GenBank/DDBJ databases">
        <authorList>
            <person name="Daims H."/>
        </authorList>
    </citation>
    <scope>NUCLEOTIDE SEQUENCE [LARGE SCALE GENOMIC DNA]</scope>
</reference>
<dbReference type="OrthoDB" id="5756874at2"/>
<dbReference type="Gene3D" id="2.60.60.30">
    <property type="entry name" value="sav2460 like domains"/>
    <property type="match status" value="1"/>
</dbReference>
<dbReference type="InterPro" id="IPR002035">
    <property type="entry name" value="VWF_A"/>
</dbReference>
<dbReference type="GO" id="GO:0046690">
    <property type="term" value="P:response to tellurium ion"/>
    <property type="evidence" value="ECO:0007669"/>
    <property type="project" value="UniProtKB-KW"/>
</dbReference>
<dbReference type="InterPro" id="IPR019303">
    <property type="entry name" value="vWA_TerF_C"/>
</dbReference>
<protein>
    <submittedName>
        <fullName evidence="3">Putative stress response protein, TerZ-and CABP1</fullName>
    </submittedName>
</protein>
<dbReference type="Pfam" id="PF10138">
    <property type="entry name" value="vWA-TerF-like"/>
    <property type="match status" value="1"/>
</dbReference>
<accession>A0A1R4HFE0</accession>
<gene>
    <name evidence="3" type="ORF">CRENPOLYSF1_580026</name>
</gene>
<keyword evidence="1" id="KW-0778">Tellurium resistance</keyword>
<proteinExistence type="predicted"/>
<name>A0A1R4HFE0_9GAMM</name>
<dbReference type="Proteomes" id="UP000195667">
    <property type="component" value="Unassembled WGS sequence"/>
</dbReference>
<dbReference type="PROSITE" id="PS50234">
    <property type="entry name" value="VWFA"/>
    <property type="match status" value="1"/>
</dbReference>
<dbReference type="InterPro" id="IPR036465">
    <property type="entry name" value="vWFA_dom_sf"/>
</dbReference>
<dbReference type="SMART" id="SM00327">
    <property type="entry name" value="VWA"/>
    <property type="match status" value="1"/>
</dbReference>
<dbReference type="SUPFAM" id="SSF53300">
    <property type="entry name" value="vWA-like"/>
    <property type="match status" value="1"/>
</dbReference>
<evidence type="ECO:0000259" key="2">
    <source>
        <dbReference type="PROSITE" id="PS50234"/>
    </source>
</evidence>
<keyword evidence="4" id="KW-1185">Reference proteome</keyword>
<evidence type="ECO:0000313" key="3">
    <source>
        <dbReference type="EMBL" id="SJM94731.1"/>
    </source>
</evidence>
<evidence type="ECO:0000313" key="4">
    <source>
        <dbReference type="Proteomes" id="UP000195667"/>
    </source>
</evidence>
<organism evidence="3 4">
    <name type="scientific">Crenothrix polyspora</name>
    <dbReference type="NCBI Taxonomy" id="360316"/>
    <lineage>
        <taxon>Bacteria</taxon>
        <taxon>Pseudomonadati</taxon>
        <taxon>Pseudomonadota</taxon>
        <taxon>Gammaproteobacteria</taxon>
        <taxon>Methylococcales</taxon>
        <taxon>Crenotrichaceae</taxon>
        <taxon>Crenothrix</taxon>
    </lineage>
</organism>
<dbReference type="PANTHER" id="PTHR32097:SF3">
    <property type="entry name" value="TELLURITE RESISTANCE PROTEIN"/>
    <property type="match status" value="1"/>
</dbReference>
<feature type="domain" description="VWFA" evidence="2">
    <location>
        <begin position="221"/>
        <end position="398"/>
    </location>
</feature>
<sequence>MEIRRGQRVSITELCQCANTQVLHVVLSISGIQDTVDFACFGLNNQQKLSDDRYMTFYNQPNSPCGAVKLIASALGSSTFLCDVAVLPQTIDRLVFTAALNSTETMHDIHNGYVCFLSANQEVARFSFSGSDFHDEKALMLGELYRKDNTWRFNAIGQGFTGGLAALVMHFGGDVIDALPPPVSRISLEKKVAALAPKLVDLAKKATISLEKHRLSATLAQVGLVLDASGSMYAQYDKGKVQQVIERLLPLAVHFDNDGALDVWAFSNKVLALPPATLRNYADYIASAEYGWRQWGMMGINNEPAVIEQVVKHYQNTTLPILIIFISDGGVSQNTVIKKLLVEAAKLPIFWQFVGIGGRNYGILEKLDTLPGRVVDNCGFFALDDINSISEQDLYERLLSEFPLWLEAAKLKGIIQ</sequence>
<dbReference type="InterPro" id="IPR003325">
    <property type="entry name" value="TerD"/>
</dbReference>
<dbReference type="Pfam" id="PF02342">
    <property type="entry name" value="TerD"/>
    <property type="match status" value="1"/>
</dbReference>